<dbReference type="STRING" id="373668.SAMN05421786_106137"/>
<dbReference type="RefSeq" id="WP_076553022.1">
    <property type="nucleotide sequence ID" value="NZ_FTOL01000006.1"/>
</dbReference>
<proteinExistence type="predicted"/>
<accession>A0A1N7PSK8</accession>
<dbReference type="InterPro" id="IPR041657">
    <property type="entry name" value="HTH_17"/>
</dbReference>
<evidence type="ECO:0000259" key="1">
    <source>
        <dbReference type="Pfam" id="PF12728"/>
    </source>
</evidence>
<protein>
    <submittedName>
        <fullName evidence="2">Helix-turn-helix domain-containing protein</fullName>
    </submittedName>
</protein>
<organism evidence="2 3">
    <name type="scientific">Chryseobacterium ureilyticum</name>
    <dbReference type="NCBI Taxonomy" id="373668"/>
    <lineage>
        <taxon>Bacteria</taxon>
        <taxon>Pseudomonadati</taxon>
        <taxon>Bacteroidota</taxon>
        <taxon>Flavobacteriia</taxon>
        <taxon>Flavobacteriales</taxon>
        <taxon>Weeksellaceae</taxon>
        <taxon>Chryseobacterium group</taxon>
        <taxon>Chryseobacterium</taxon>
    </lineage>
</organism>
<keyword evidence="3" id="KW-1185">Reference proteome</keyword>
<dbReference type="Proteomes" id="UP000186744">
    <property type="component" value="Unassembled WGS sequence"/>
</dbReference>
<dbReference type="OrthoDB" id="1274153at2"/>
<dbReference type="SUPFAM" id="SSF46955">
    <property type="entry name" value="Putative DNA-binding domain"/>
    <property type="match status" value="1"/>
</dbReference>
<name>A0A1N7PSK8_9FLAO</name>
<feature type="domain" description="Helix-turn-helix" evidence="1">
    <location>
        <begin position="39"/>
        <end position="86"/>
    </location>
</feature>
<dbReference type="EMBL" id="FTOL01000006">
    <property type="protein sequence ID" value="SIT13407.1"/>
    <property type="molecule type" value="Genomic_DNA"/>
</dbReference>
<sequence>MEGKEIPNNTFLLKRLRALEKRVKSLEEFLEEKTLKETFTVDEVLKVYGISRSTFDRYRDSGLKVYQPKRNGRIMVKKVDIDKFLKK</sequence>
<reference evidence="3" key="1">
    <citation type="submission" date="2017-01" db="EMBL/GenBank/DDBJ databases">
        <authorList>
            <person name="Varghese N."/>
            <person name="Submissions S."/>
        </authorList>
    </citation>
    <scope>NUCLEOTIDE SEQUENCE [LARGE SCALE GENOMIC DNA]</scope>
    <source>
        <strain evidence="3">DSM 18017</strain>
    </source>
</reference>
<dbReference type="Pfam" id="PF12728">
    <property type="entry name" value="HTH_17"/>
    <property type="match status" value="1"/>
</dbReference>
<gene>
    <name evidence="2" type="ORF">SAMN05421786_106137</name>
</gene>
<dbReference type="AlphaFoldDB" id="A0A1N7PSK8"/>
<evidence type="ECO:0000313" key="2">
    <source>
        <dbReference type="EMBL" id="SIT13407.1"/>
    </source>
</evidence>
<dbReference type="InterPro" id="IPR009061">
    <property type="entry name" value="DNA-bd_dom_put_sf"/>
</dbReference>
<evidence type="ECO:0000313" key="3">
    <source>
        <dbReference type="Proteomes" id="UP000186744"/>
    </source>
</evidence>